<evidence type="ECO:0000256" key="1">
    <source>
        <dbReference type="SAM" id="Coils"/>
    </source>
</evidence>
<dbReference type="AlphaFoldDB" id="Q4UBA1"/>
<dbReference type="InParanoid" id="Q4UBA1"/>
<dbReference type="Proteomes" id="UP000001950">
    <property type="component" value="Chromosome 3"/>
</dbReference>
<name>Q4UBA1_THEAN</name>
<feature type="chain" id="PRO_5004244954" evidence="3">
    <location>
        <begin position="19"/>
        <end position="597"/>
    </location>
</feature>
<dbReference type="eggNOG" id="ENOG502TN6A">
    <property type="taxonomic scope" value="Eukaryota"/>
</dbReference>
<dbReference type="OMA" id="CMSARIL"/>
<feature type="region of interest" description="Disordered" evidence="2">
    <location>
        <begin position="564"/>
        <end position="597"/>
    </location>
</feature>
<evidence type="ECO:0000313" key="5">
    <source>
        <dbReference type="Proteomes" id="UP000001950"/>
    </source>
</evidence>
<feature type="coiled-coil region" evidence="1">
    <location>
        <begin position="443"/>
        <end position="470"/>
    </location>
</feature>
<reference evidence="4 5" key="1">
    <citation type="journal article" date="2005" name="Science">
        <title>Genome of the host-cell transforming parasite Theileria annulata compared with T. parva.</title>
        <authorList>
            <person name="Pain A."/>
            <person name="Renauld H."/>
            <person name="Berriman M."/>
            <person name="Murphy L."/>
            <person name="Yeats C.A."/>
            <person name="Weir W."/>
            <person name="Kerhornou A."/>
            <person name="Aslett M."/>
            <person name="Bishop R."/>
            <person name="Bouchier C."/>
            <person name="Cochet M."/>
            <person name="Coulson R.M.R."/>
            <person name="Cronin A."/>
            <person name="de Villiers E.P."/>
            <person name="Fraser A."/>
            <person name="Fosker N."/>
            <person name="Gardner M."/>
            <person name="Goble A."/>
            <person name="Griffiths-Jones S."/>
            <person name="Harris D.E."/>
            <person name="Katzer F."/>
            <person name="Larke N."/>
            <person name="Lord A."/>
            <person name="Maser P."/>
            <person name="McKellar S."/>
            <person name="Mooney P."/>
            <person name="Morton F."/>
            <person name="Nene V."/>
            <person name="O'Neil S."/>
            <person name="Price C."/>
            <person name="Quail M.A."/>
            <person name="Rabbinowitsch E."/>
            <person name="Rawlings N.D."/>
            <person name="Rutter S."/>
            <person name="Saunders D."/>
            <person name="Seeger K."/>
            <person name="Shah T."/>
            <person name="Squares R."/>
            <person name="Squares S."/>
            <person name="Tivey A."/>
            <person name="Walker A.R."/>
            <person name="Woodward J."/>
            <person name="Dobbelaere D.A.E."/>
            <person name="Langsley G."/>
            <person name="Rajandream M.A."/>
            <person name="McKeever D."/>
            <person name="Shiels B."/>
            <person name="Tait A."/>
            <person name="Barrell B.G."/>
            <person name="Hall N."/>
        </authorList>
    </citation>
    <scope>NUCLEOTIDE SEQUENCE [LARGE SCALE GENOMIC DNA]</scope>
    <source>
        <strain evidence="5">Ankara</strain>
    </source>
</reference>
<dbReference type="VEuPathDB" id="PiroplasmaDB:TA17705"/>
<feature type="signal peptide" evidence="3">
    <location>
        <begin position="1"/>
        <end position="18"/>
    </location>
</feature>
<proteinExistence type="predicted"/>
<sequence>MRVLPFLIIGFLYKSALGTDDANEVADAILSQTSQKEDNLLDEALFQGLVDGYTFTLDCVTLSKHEHEDTEKSEKALNKEHEHNLQEANLEAEHMTKHRTMQSQQVDKKEAALFTELNILMHFLNSRGQEWSLKEPKDLDFEESDEKHMVFVSSANDQAEIKIPQNMFYSVGNMKKSIPVHKDNKKPILLTCLESFIVSRFGFLSMDKLTKSTEPVASKLEYLNRWITIAKKNYILYLPYISITAPRCHDLLKGENDEVHSDYSSNNHYKHLFSVCKKMLQKRENDGVLQTYVMLDSDLHPELMRKTIDDKHLFPLMLQDRDGTLKSIHKHHEHEMTWDEFQSAGNLLLAEMEKQILKNEIFLKPESWGIGLNAENSKKAEMELIKLFVKSQKKLNFKVIQTVRSVSHEAMHKTNKGDAELKKSMIKFSEKEEQAAKNEASTNSTLKKCLEEAEKKLEEDAKDFSNTQITNIASQLKTFEHDSWMECVSSRIFAKLVTLCENNDDYCKTLVDKLQNELKNADPDSSSTIAIENLHYGITTALLKNDKIDMEVVKKQILKVSKQEIQEMSEPVKSNGTETSTSENEEGQAVEEKEESE</sequence>
<dbReference type="EMBL" id="CR940352">
    <property type="protein sequence ID" value="CAI75900.1"/>
    <property type="molecule type" value="Genomic_DNA"/>
</dbReference>
<feature type="compositionally biased region" description="Acidic residues" evidence="2">
    <location>
        <begin position="583"/>
        <end position="597"/>
    </location>
</feature>
<organism evidence="4 5">
    <name type="scientific">Theileria annulata</name>
    <dbReference type="NCBI Taxonomy" id="5874"/>
    <lineage>
        <taxon>Eukaryota</taxon>
        <taxon>Sar</taxon>
        <taxon>Alveolata</taxon>
        <taxon>Apicomplexa</taxon>
        <taxon>Aconoidasida</taxon>
        <taxon>Piroplasmida</taxon>
        <taxon>Theileriidae</taxon>
        <taxon>Theileria</taxon>
    </lineage>
</organism>
<dbReference type="GeneID" id="3865360"/>
<keyword evidence="1" id="KW-0175">Coiled coil</keyword>
<protein>
    <submittedName>
        <fullName evidence="4">Uncharacterized protein</fullName>
    </submittedName>
</protein>
<keyword evidence="5" id="KW-1185">Reference proteome</keyword>
<feature type="coiled-coil region" evidence="1">
    <location>
        <begin position="71"/>
        <end position="98"/>
    </location>
</feature>
<evidence type="ECO:0000313" key="4">
    <source>
        <dbReference type="EMBL" id="CAI75900.1"/>
    </source>
</evidence>
<keyword evidence="3" id="KW-0732">Signal</keyword>
<dbReference type="KEGG" id="tan:TA17705"/>
<evidence type="ECO:0000256" key="2">
    <source>
        <dbReference type="SAM" id="MobiDB-lite"/>
    </source>
</evidence>
<dbReference type="OrthoDB" id="361705at2759"/>
<gene>
    <name evidence="4" type="ORF">TA17705</name>
</gene>
<accession>Q4UBA1</accession>
<evidence type="ECO:0000256" key="3">
    <source>
        <dbReference type="SAM" id="SignalP"/>
    </source>
</evidence>
<dbReference type="RefSeq" id="XP_955376.1">
    <property type="nucleotide sequence ID" value="XM_950283.1"/>
</dbReference>